<dbReference type="PANTHER" id="PTHR31827:SF40">
    <property type="entry name" value="F22C12.10"/>
    <property type="match status" value="1"/>
</dbReference>
<dbReference type="OrthoDB" id="77038at2759"/>
<protein>
    <recommendedName>
        <fullName evidence="1">WRKY19-like zinc finger domain-containing protein</fullName>
    </recommendedName>
</protein>
<keyword evidence="3" id="KW-1185">Reference proteome</keyword>
<dbReference type="STRING" id="218851.A0A2G5E0C8"/>
<proteinExistence type="predicted"/>
<gene>
    <name evidence="2" type="ORF">AQUCO_01300211v1</name>
</gene>
<dbReference type="EMBL" id="KZ305030">
    <property type="protein sequence ID" value="PIA49210.1"/>
    <property type="molecule type" value="Genomic_DNA"/>
</dbReference>
<reference evidence="2 3" key="1">
    <citation type="submission" date="2017-09" db="EMBL/GenBank/DDBJ databases">
        <title>WGS assembly of Aquilegia coerulea Goldsmith.</title>
        <authorList>
            <person name="Hodges S."/>
            <person name="Kramer E."/>
            <person name="Nordborg M."/>
            <person name="Tomkins J."/>
            <person name="Borevitz J."/>
            <person name="Derieg N."/>
            <person name="Yan J."/>
            <person name="Mihaltcheva S."/>
            <person name="Hayes R.D."/>
            <person name="Rokhsar D."/>
        </authorList>
    </citation>
    <scope>NUCLEOTIDE SEQUENCE [LARGE SCALE GENOMIC DNA]</scope>
    <source>
        <strain evidence="3">cv. Goldsmith</strain>
    </source>
</reference>
<name>A0A2G5E0C8_AQUCA</name>
<feature type="domain" description="WRKY19-like zinc finger" evidence="1">
    <location>
        <begin position="244"/>
        <end position="268"/>
    </location>
</feature>
<dbReference type="InParanoid" id="A0A2G5E0C8"/>
<feature type="domain" description="WRKY19-like zinc finger" evidence="1">
    <location>
        <begin position="300"/>
        <end position="324"/>
    </location>
</feature>
<accession>A0A2G5E0C8</accession>
<feature type="domain" description="WRKY19-like zinc finger" evidence="1">
    <location>
        <begin position="325"/>
        <end position="349"/>
    </location>
</feature>
<sequence length="465" mass="49276">MQVGEVGLNCFADTDLRLELPNASLSHVSTLKGIKRKWTTSKETTQDSSIHLGLDFNLQRKNGKYIKPKKSSKGIPGPTVDLELSLSTVPAESSVTTWGSISFQNNLGTMLSVSRVPIVDEGSASTPWKLGNAVSQWNVLLHREHNTSASNQVSSHLDPLVAVSDLSSTLVGPSKTSVNFVPEIAQLPQRSTNTKLCLLDGCGKGARGSSGHCIAHGGGRRCQKVGCHKGAEGRTAYCKAHGGGRRCQYLGCTKSSEGRTDYCIAHGGGRRCNHEGCTRAARGKSGVHGGTLFCVAHGGGKRCAMPDCTKSARGRTDFCVRHGGGKRCKFEGCVKSAQGSTDFCKAHGGGKRCSWAQLDSLFRNQAAAPCDRMARGKTGLCASHSALVQDEQVHGGGTLGPTAQDVKPSKLEKFKDVVIVEDTPVDVMKPSLPSIPEGRVHGGNLMAMLASSSGLIPHIENNKHK</sequence>
<dbReference type="PANTHER" id="PTHR31827">
    <property type="entry name" value="EMB|CAB89363.1"/>
    <property type="match status" value="1"/>
</dbReference>
<dbReference type="Proteomes" id="UP000230069">
    <property type="component" value="Unassembled WGS sequence"/>
</dbReference>
<evidence type="ECO:0000313" key="3">
    <source>
        <dbReference type="Proteomes" id="UP000230069"/>
    </source>
</evidence>
<evidence type="ECO:0000259" key="1">
    <source>
        <dbReference type="Pfam" id="PF24906"/>
    </source>
</evidence>
<evidence type="ECO:0000313" key="2">
    <source>
        <dbReference type="EMBL" id="PIA49210.1"/>
    </source>
</evidence>
<organism evidence="2 3">
    <name type="scientific">Aquilegia coerulea</name>
    <name type="common">Rocky mountain columbine</name>
    <dbReference type="NCBI Taxonomy" id="218851"/>
    <lineage>
        <taxon>Eukaryota</taxon>
        <taxon>Viridiplantae</taxon>
        <taxon>Streptophyta</taxon>
        <taxon>Embryophyta</taxon>
        <taxon>Tracheophyta</taxon>
        <taxon>Spermatophyta</taxon>
        <taxon>Magnoliopsida</taxon>
        <taxon>Ranunculales</taxon>
        <taxon>Ranunculaceae</taxon>
        <taxon>Thalictroideae</taxon>
        <taxon>Aquilegia</taxon>
    </lineage>
</organism>
<dbReference type="AlphaFoldDB" id="A0A2G5E0C8"/>
<dbReference type="Pfam" id="PF24906">
    <property type="entry name" value="Zf_WRKY19"/>
    <property type="match status" value="3"/>
</dbReference>
<dbReference type="InterPro" id="IPR056866">
    <property type="entry name" value="Znf_WRKY19"/>
</dbReference>